<name>A0A0E0D939_9ORYZ</name>
<organism evidence="2">
    <name type="scientific">Oryza meridionalis</name>
    <dbReference type="NCBI Taxonomy" id="40149"/>
    <lineage>
        <taxon>Eukaryota</taxon>
        <taxon>Viridiplantae</taxon>
        <taxon>Streptophyta</taxon>
        <taxon>Embryophyta</taxon>
        <taxon>Tracheophyta</taxon>
        <taxon>Spermatophyta</taxon>
        <taxon>Magnoliopsida</taxon>
        <taxon>Liliopsida</taxon>
        <taxon>Poales</taxon>
        <taxon>Poaceae</taxon>
        <taxon>BOP clade</taxon>
        <taxon>Oryzoideae</taxon>
        <taxon>Oryzeae</taxon>
        <taxon>Oryzinae</taxon>
        <taxon>Oryza</taxon>
    </lineage>
</organism>
<dbReference type="InterPro" id="IPR008507">
    <property type="entry name" value="DUF789"/>
</dbReference>
<dbReference type="PANTHER" id="PTHR31343:SF42">
    <property type="entry name" value="T15D22.8"/>
    <property type="match status" value="1"/>
</dbReference>
<keyword evidence="3" id="KW-1185">Reference proteome</keyword>
<accession>A0A0E0D939</accession>
<reference evidence="2" key="1">
    <citation type="submission" date="2015-04" db="UniProtKB">
        <authorList>
            <consortium name="EnsemblPlants"/>
        </authorList>
    </citation>
    <scope>IDENTIFICATION</scope>
</reference>
<dbReference type="EnsemblPlants" id="OMERI03G36610.1">
    <property type="protein sequence ID" value="OMERI03G36610.1"/>
    <property type="gene ID" value="OMERI03G36610"/>
</dbReference>
<evidence type="ECO:0000313" key="3">
    <source>
        <dbReference type="Proteomes" id="UP000008021"/>
    </source>
</evidence>
<dbReference type="PANTHER" id="PTHR31343">
    <property type="entry name" value="T15D22.8"/>
    <property type="match status" value="1"/>
</dbReference>
<sequence length="471" mass="51343">MAGSSGGATSSSSRNSVERFYLPPHSRRQQQQQQQQQRLRSPTSPSLSPSPSPRSGRHKAAAAAPPAMAAAAVVGAGVLTDGDSRVDSDDSSSTSSKPSVASTATATTAAADVNVTAVEESGNLERFLTSTTPSVPFQYLPKTSLKMWRTGDCTNTSPYFCLEDLWESFREWSAYGAGVPLLLNGSDSVTQYYVPYLSAIQLYADPSRSASRIRRLGDESDGEYLDASSESSSETDVDRLRVSSVEATHGMANGSLRTDDADGYASASSPIFQYMERDPPFCREPLTDKVSILASRFSALKAFKSCDLLPSSWMSVAWYPIYRIPTGPTLEDLDACFLTFHCLATPSKDSDSTTPACPGFGGISPCANATGKLSLPAFGLASYKLRSSIWASDGTQGQRVTSLMEEAGNWLSCVQVEHPDFRFFVSRSDNIMCLHRRRRVAAYKAYAVEARVKASLRRGFRWIKDRFVRRW</sequence>
<feature type="region of interest" description="Disordered" evidence="1">
    <location>
        <begin position="81"/>
        <end position="107"/>
    </location>
</feature>
<evidence type="ECO:0000313" key="2">
    <source>
        <dbReference type="EnsemblPlants" id="OMERI03G36610.1"/>
    </source>
</evidence>
<dbReference type="eggNOG" id="ENOG502QUFP">
    <property type="taxonomic scope" value="Eukaryota"/>
</dbReference>
<feature type="compositionally biased region" description="Low complexity" evidence="1">
    <location>
        <begin position="29"/>
        <end position="49"/>
    </location>
</feature>
<proteinExistence type="predicted"/>
<evidence type="ECO:0000256" key="1">
    <source>
        <dbReference type="SAM" id="MobiDB-lite"/>
    </source>
</evidence>
<dbReference type="Proteomes" id="UP000008021">
    <property type="component" value="Chromosome 3"/>
</dbReference>
<dbReference type="Gramene" id="OMERI03G36610.1">
    <property type="protein sequence ID" value="OMERI03G36610.1"/>
    <property type="gene ID" value="OMERI03G36610"/>
</dbReference>
<dbReference type="InterPro" id="IPR021899">
    <property type="entry name" value="DUF3511"/>
</dbReference>
<dbReference type="AlphaFoldDB" id="A0A0E0D939"/>
<reference evidence="2" key="2">
    <citation type="submission" date="2018-05" db="EMBL/GenBank/DDBJ databases">
        <title>OmerRS3 (Oryza meridionalis Reference Sequence Version 3).</title>
        <authorList>
            <person name="Zhang J."/>
            <person name="Kudrna D."/>
            <person name="Lee S."/>
            <person name="Talag J."/>
            <person name="Welchert J."/>
            <person name="Wing R.A."/>
        </authorList>
    </citation>
    <scope>NUCLEOTIDE SEQUENCE [LARGE SCALE GENOMIC DNA]</scope>
    <source>
        <strain evidence="2">cv. OR44</strain>
    </source>
</reference>
<dbReference type="Pfam" id="PF12023">
    <property type="entry name" value="DUF3511"/>
    <property type="match status" value="1"/>
</dbReference>
<dbReference type="Pfam" id="PF05623">
    <property type="entry name" value="DUF789"/>
    <property type="match status" value="1"/>
</dbReference>
<protein>
    <submittedName>
        <fullName evidence="2">Uncharacterized protein</fullName>
    </submittedName>
</protein>
<feature type="compositionally biased region" description="Low complexity" evidence="1">
    <location>
        <begin position="91"/>
        <end position="107"/>
    </location>
</feature>
<feature type="region of interest" description="Disordered" evidence="1">
    <location>
        <begin position="1"/>
        <end position="66"/>
    </location>
</feature>
<dbReference type="STRING" id="40149.A0A0E0D939"/>